<gene>
    <name evidence="2" type="ORF">DB30_03445</name>
</gene>
<feature type="region of interest" description="Disordered" evidence="1">
    <location>
        <begin position="322"/>
        <end position="342"/>
    </location>
</feature>
<dbReference type="Proteomes" id="UP000031599">
    <property type="component" value="Unassembled WGS sequence"/>
</dbReference>
<evidence type="ECO:0000256" key="1">
    <source>
        <dbReference type="SAM" id="MobiDB-lite"/>
    </source>
</evidence>
<proteinExistence type="predicted"/>
<name>A0A0C2DC25_9BACT</name>
<feature type="region of interest" description="Disordered" evidence="1">
    <location>
        <begin position="28"/>
        <end position="49"/>
    </location>
</feature>
<dbReference type="AlphaFoldDB" id="A0A0C2DC25"/>
<evidence type="ECO:0000313" key="2">
    <source>
        <dbReference type="EMBL" id="KIG17262.1"/>
    </source>
</evidence>
<organism evidence="2 3">
    <name type="scientific">Enhygromyxa salina</name>
    <dbReference type="NCBI Taxonomy" id="215803"/>
    <lineage>
        <taxon>Bacteria</taxon>
        <taxon>Pseudomonadati</taxon>
        <taxon>Myxococcota</taxon>
        <taxon>Polyangia</taxon>
        <taxon>Nannocystales</taxon>
        <taxon>Nannocystaceae</taxon>
        <taxon>Enhygromyxa</taxon>
    </lineage>
</organism>
<protein>
    <submittedName>
        <fullName evidence="2">Uncharacterized protein</fullName>
    </submittedName>
</protein>
<reference evidence="2 3" key="1">
    <citation type="submission" date="2014-12" db="EMBL/GenBank/DDBJ databases">
        <title>Genome assembly of Enhygromyxa salina DSM 15201.</title>
        <authorList>
            <person name="Sharma G."/>
            <person name="Subramanian S."/>
        </authorList>
    </citation>
    <scope>NUCLEOTIDE SEQUENCE [LARGE SCALE GENOMIC DNA]</scope>
    <source>
        <strain evidence="2 3">DSM 15201</strain>
    </source>
</reference>
<dbReference type="EMBL" id="JMCC02000027">
    <property type="protein sequence ID" value="KIG17262.1"/>
    <property type="molecule type" value="Genomic_DNA"/>
</dbReference>
<accession>A0A0C2DC25</accession>
<feature type="compositionally biased region" description="Pro residues" evidence="1">
    <location>
        <begin position="30"/>
        <end position="39"/>
    </location>
</feature>
<evidence type="ECO:0000313" key="3">
    <source>
        <dbReference type="Proteomes" id="UP000031599"/>
    </source>
</evidence>
<sequence>MPAMRSSVLRPLSRRPALLLGLLGCQGPVDPGPTQPPAQPIVAAPEAEPTPERLTWDELRGTLPAAQAYAPTTHAQPPAWLEQVDTLWLRVGDECRPISLEDRQTGAPASDAKPQRAASLEQCHEVVHNADVRCSTELEVGATFTETGVQECVARMPSGAGSTSGSISGFDDGASTWSLIAFNETQLRYAKTWSLWVEAEQLTWVQSECTAASLAALTDALNAEAISEQARLEALHQRFGVVGHSRRCMVHDGTRLHALPSWTVDRSDRGAGRRSELAPQDCTIPCPDTAAPLRQINAVLTKQPFVRVDDSAAIVLHRARASCESNPDGGLPPPANNPCREH</sequence>
<comment type="caution">
    <text evidence="2">The sequence shown here is derived from an EMBL/GenBank/DDBJ whole genome shotgun (WGS) entry which is preliminary data.</text>
</comment>